<evidence type="ECO:0000313" key="2">
    <source>
        <dbReference type="EnsemblPlants" id="Pp3c26_9991V3.1"/>
    </source>
</evidence>
<keyword evidence="3" id="KW-1185">Reference proteome</keyword>
<dbReference type="InParanoid" id="A0A2K1ICG2"/>
<evidence type="ECO:0000313" key="3">
    <source>
        <dbReference type="Proteomes" id="UP000006727"/>
    </source>
</evidence>
<dbReference type="EMBL" id="ABEU02000026">
    <property type="protein sequence ID" value="PNR26961.1"/>
    <property type="molecule type" value="Genomic_DNA"/>
</dbReference>
<reference evidence="1 3" key="1">
    <citation type="journal article" date="2008" name="Science">
        <title>The Physcomitrella genome reveals evolutionary insights into the conquest of land by plants.</title>
        <authorList>
            <person name="Rensing S."/>
            <person name="Lang D."/>
            <person name="Zimmer A."/>
            <person name="Terry A."/>
            <person name="Salamov A."/>
            <person name="Shapiro H."/>
            <person name="Nishiyama T."/>
            <person name="Perroud P.-F."/>
            <person name="Lindquist E."/>
            <person name="Kamisugi Y."/>
            <person name="Tanahashi T."/>
            <person name="Sakakibara K."/>
            <person name="Fujita T."/>
            <person name="Oishi K."/>
            <person name="Shin-I T."/>
            <person name="Kuroki Y."/>
            <person name="Toyoda A."/>
            <person name="Suzuki Y."/>
            <person name="Hashimoto A."/>
            <person name="Yamaguchi K."/>
            <person name="Sugano A."/>
            <person name="Kohara Y."/>
            <person name="Fujiyama A."/>
            <person name="Anterola A."/>
            <person name="Aoki S."/>
            <person name="Ashton N."/>
            <person name="Barbazuk W.B."/>
            <person name="Barker E."/>
            <person name="Bennetzen J."/>
            <person name="Bezanilla M."/>
            <person name="Blankenship R."/>
            <person name="Cho S.H."/>
            <person name="Dutcher S."/>
            <person name="Estelle M."/>
            <person name="Fawcett J.A."/>
            <person name="Gundlach H."/>
            <person name="Hanada K."/>
            <person name="Heyl A."/>
            <person name="Hicks K.A."/>
            <person name="Hugh J."/>
            <person name="Lohr M."/>
            <person name="Mayer K."/>
            <person name="Melkozernov A."/>
            <person name="Murata T."/>
            <person name="Nelson D."/>
            <person name="Pils B."/>
            <person name="Prigge M."/>
            <person name="Reiss B."/>
            <person name="Renner T."/>
            <person name="Rombauts S."/>
            <person name="Rushton P."/>
            <person name="Sanderfoot A."/>
            <person name="Schween G."/>
            <person name="Shiu S.-H."/>
            <person name="Stueber K."/>
            <person name="Theodoulou F.L."/>
            <person name="Tu H."/>
            <person name="Van de Peer Y."/>
            <person name="Verrier P.J."/>
            <person name="Waters E."/>
            <person name="Wood A."/>
            <person name="Yang L."/>
            <person name="Cove D."/>
            <person name="Cuming A."/>
            <person name="Hasebe M."/>
            <person name="Lucas S."/>
            <person name="Mishler D.B."/>
            <person name="Reski R."/>
            <person name="Grigoriev I."/>
            <person name="Quatrano R.S."/>
            <person name="Boore J.L."/>
        </authorList>
    </citation>
    <scope>NUCLEOTIDE SEQUENCE [LARGE SCALE GENOMIC DNA]</scope>
    <source>
        <strain evidence="2 3">cv. Gransden 2004</strain>
    </source>
</reference>
<gene>
    <name evidence="1" type="ORF">PHYPA_030442</name>
</gene>
<organism evidence="1">
    <name type="scientific">Physcomitrium patens</name>
    <name type="common">Spreading-leaved earth moss</name>
    <name type="synonym">Physcomitrella patens</name>
    <dbReference type="NCBI Taxonomy" id="3218"/>
    <lineage>
        <taxon>Eukaryota</taxon>
        <taxon>Viridiplantae</taxon>
        <taxon>Streptophyta</taxon>
        <taxon>Embryophyta</taxon>
        <taxon>Bryophyta</taxon>
        <taxon>Bryophytina</taxon>
        <taxon>Bryopsida</taxon>
        <taxon>Funariidae</taxon>
        <taxon>Funariales</taxon>
        <taxon>Funariaceae</taxon>
        <taxon>Physcomitrium</taxon>
    </lineage>
</organism>
<dbReference type="Gramene" id="Pp3c26_9991V3.1">
    <property type="protein sequence ID" value="Pp3c26_9991V3.1"/>
    <property type="gene ID" value="Pp3c26_9991"/>
</dbReference>
<dbReference type="Proteomes" id="UP000006727">
    <property type="component" value="Chromosome 26"/>
</dbReference>
<proteinExistence type="predicted"/>
<evidence type="ECO:0000313" key="1">
    <source>
        <dbReference type="EMBL" id="PNR26961.1"/>
    </source>
</evidence>
<name>A0A2K1ICG2_PHYPA</name>
<accession>A0A2K1ICG2</accession>
<dbReference type="AlphaFoldDB" id="A0A2K1ICG2"/>
<protein>
    <submittedName>
        <fullName evidence="1 2">Uncharacterized protein</fullName>
    </submittedName>
</protein>
<reference evidence="1 3" key="2">
    <citation type="journal article" date="2018" name="Plant J.">
        <title>The Physcomitrella patens chromosome-scale assembly reveals moss genome structure and evolution.</title>
        <authorList>
            <person name="Lang D."/>
            <person name="Ullrich K.K."/>
            <person name="Murat F."/>
            <person name="Fuchs J."/>
            <person name="Jenkins J."/>
            <person name="Haas F.B."/>
            <person name="Piednoel M."/>
            <person name="Gundlach H."/>
            <person name="Van Bel M."/>
            <person name="Meyberg R."/>
            <person name="Vives C."/>
            <person name="Morata J."/>
            <person name="Symeonidi A."/>
            <person name="Hiss M."/>
            <person name="Muchero W."/>
            <person name="Kamisugi Y."/>
            <person name="Saleh O."/>
            <person name="Blanc G."/>
            <person name="Decker E.L."/>
            <person name="van Gessel N."/>
            <person name="Grimwood J."/>
            <person name="Hayes R.D."/>
            <person name="Graham S.W."/>
            <person name="Gunter L.E."/>
            <person name="McDaniel S.F."/>
            <person name="Hoernstein S.N.W."/>
            <person name="Larsson A."/>
            <person name="Li F.W."/>
            <person name="Perroud P.F."/>
            <person name="Phillips J."/>
            <person name="Ranjan P."/>
            <person name="Rokshar D.S."/>
            <person name="Rothfels C.J."/>
            <person name="Schneider L."/>
            <person name="Shu S."/>
            <person name="Stevenson D.W."/>
            <person name="Thummler F."/>
            <person name="Tillich M."/>
            <person name="Villarreal Aguilar J.C."/>
            <person name="Widiez T."/>
            <person name="Wong G.K."/>
            <person name="Wymore A."/>
            <person name="Zhang Y."/>
            <person name="Zimmer A.D."/>
            <person name="Quatrano R.S."/>
            <person name="Mayer K.F.X."/>
            <person name="Goodstein D."/>
            <person name="Casacuberta J.M."/>
            <person name="Vandepoele K."/>
            <person name="Reski R."/>
            <person name="Cuming A.C."/>
            <person name="Tuskan G.A."/>
            <person name="Maumus F."/>
            <person name="Salse J."/>
            <person name="Schmutz J."/>
            <person name="Rensing S.A."/>
        </authorList>
    </citation>
    <scope>NUCLEOTIDE SEQUENCE [LARGE SCALE GENOMIC DNA]</scope>
    <source>
        <strain evidence="2 3">cv. Gransden 2004</strain>
    </source>
</reference>
<sequence length="56" mass="6575">MAFLDQVLAYFGVHIEVLMNQRRNVFRNFEALCTKALIDYCNTSRNHPERLDSSLL</sequence>
<reference evidence="2" key="3">
    <citation type="submission" date="2020-12" db="UniProtKB">
        <authorList>
            <consortium name="EnsemblPlants"/>
        </authorList>
    </citation>
    <scope>IDENTIFICATION</scope>
</reference>
<dbReference type="EnsemblPlants" id="Pp3c26_9991V3.1">
    <property type="protein sequence ID" value="Pp3c26_9991V3.1"/>
    <property type="gene ID" value="Pp3c26_9991"/>
</dbReference>